<dbReference type="EMBL" id="PGOL01001277">
    <property type="protein sequence ID" value="PKI59394.1"/>
    <property type="molecule type" value="Genomic_DNA"/>
</dbReference>
<accession>A0A2I0JSW8</accession>
<evidence type="ECO:0000313" key="2">
    <source>
        <dbReference type="EMBL" id="PKI59394.1"/>
    </source>
</evidence>
<feature type="compositionally biased region" description="Polar residues" evidence="1">
    <location>
        <begin position="33"/>
        <end position="44"/>
    </location>
</feature>
<organism evidence="2 3">
    <name type="scientific">Punica granatum</name>
    <name type="common">Pomegranate</name>
    <dbReference type="NCBI Taxonomy" id="22663"/>
    <lineage>
        <taxon>Eukaryota</taxon>
        <taxon>Viridiplantae</taxon>
        <taxon>Streptophyta</taxon>
        <taxon>Embryophyta</taxon>
        <taxon>Tracheophyta</taxon>
        <taxon>Spermatophyta</taxon>
        <taxon>Magnoliopsida</taxon>
        <taxon>eudicotyledons</taxon>
        <taxon>Gunneridae</taxon>
        <taxon>Pentapetalae</taxon>
        <taxon>rosids</taxon>
        <taxon>malvids</taxon>
        <taxon>Myrtales</taxon>
        <taxon>Lythraceae</taxon>
        <taxon>Punica</taxon>
    </lineage>
</organism>
<dbReference type="AlphaFoldDB" id="A0A2I0JSW8"/>
<proteinExistence type="predicted"/>
<sequence length="152" mass="16733">MAARAENGRKRGSSRLSSTLGDAGKLEEGVHHSSGSNEQSQEVSGTRGMKKVAEGGKVINGPLVSGDPIMVTAEEKNQTERKGKEKEEEWEGDGDGLQSCRELPCRWKKGCRRAGRCRGWLNRIAVCREWAQQTLGSCREEERLMEMGVVIS</sequence>
<gene>
    <name evidence="2" type="ORF">CRG98_020225</name>
</gene>
<keyword evidence="3" id="KW-1185">Reference proteome</keyword>
<name>A0A2I0JSW8_PUNGR</name>
<feature type="region of interest" description="Disordered" evidence="1">
    <location>
        <begin position="1"/>
        <end position="96"/>
    </location>
</feature>
<evidence type="ECO:0000256" key="1">
    <source>
        <dbReference type="SAM" id="MobiDB-lite"/>
    </source>
</evidence>
<evidence type="ECO:0000313" key="3">
    <source>
        <dbReference type="Proteomes" id="UP000233551"/>
    </source>
</evidence>
<dbReference type="Proteomes" id="UP000233551">
    <property type="component" value="Unassembled WGS sequence"/>
</dbReference>
<protein>
    <submittedName>
        <fullName evidence="2">Uncharacterized protein</fullName>
    </submittedName>
</protein>
<feature type="compositionally biased region" description="Basic and acidic residues" evidence="1">
    <location>
        <begin position="73"/>
        <end position="87"/>
    </location>
</feature>
<reference evidence="2 3" key="1">
    <citation type="submission" date="2017-11" db="EMBL/GenBank/DDBJ databases">
        <title>De-novo sequencing of pomegranate (Punica granatum L.) genome.</title>
        <authorList>
            <person name="Akparov Z."/>
            <person name="Amiraslanov A."/>
            <person name="Hajiyeva S."/>
            <person name="Abbasov M."/>
            <person name="Kaur K."/>
            <person name="Hamwieh A."/>
            <person name="Solovyev V."/>
            <person name="Salamov A."/>
            <person name="Braich B."/>
            <person name="Kosarev P."/>
            <person name="Mahmoud A."/>
            <person name="Hajiyev E."/>
            <person name="Babayeva S."/>
            <person name="Izzatullayeva V."/>
            <person name="Mammadov A."/>
            <person name="Mammadov A."/>
            <person name="Sharifova S."/>
            <person name="Ojaghi J."/>
            <person name="Eynullazada K."/>
            <person name="Bayramov B."/>
            <person name="Abdulazimova A."/>
            <person name="Shahmuradov I."/>
        </authorList>
    </citation>
    <scope>NUCLEOTIDE SEQUENCE [LARGE SCALE GENOMIC DNA]</scope>
    <source>
        <strain evidence="3">cv. AG2017</strain>
        <tissue evidence="2">Leaf</tissue>
    </source>
</reference>
<comment type="caution">
    <text evidence="2">The sequence shown here is derived from an EMBL/GenBank/DDBJ whole genome shotgun (WGS) entry which is preliminary data.</text>
</comment>